<organism evidence="3 4">
    <name type="scientific">Kaistia hirudinis</name>
    <dbReference type="NCBI Taxonomy" id="1293440"/>
    <lineage>
        <taxon>Bacteria</taxon>
        <taxon>Pseudomonadati</taxon>
        <taxon>Pseudomonadota</taxon>
        <taxon>Alphaproteobacteria</taxon>
        <taxon>Hyphomicrobiales</taxon>
        <taxon>Kaistiaceae</taxon>
        <taxon>Kaistia</taxon>
    </lineage>
</organism>
<dbReference type="PROSITE" id="PS00061">
    <property type="entry name" value="ADH_SHORT"/>
    <property type="match status" value="1"/>
</dbReference>
<keyword evidence="4" id="KW-1185">Reference proteome</keyword>
<protein>
    <submittedName>
        <fullName evidence="3">NAD(P)-dependent dehydrogenase (Short-subunit alcohol dehydrogenase family)</fullName>
    </submittedName>
</protein>
<accession>A0A840ARL0</accession>
<reference evidence="3 4" key="1">
    <citation type="submission" date="2020-08" db="EMBL/GenBank/DDBJ databases">
        <title>Genomic Encyclopedia of Type Strains, Phase IV (KMG-IV): sequencing the most valuable type-strain genomes for metagenomic binning, comparative biology and taxonomic classification.</title>
        <authorList>
            <person name="Goeker M."/>
        </authorList>
    </citation>
    <scope>NUCLEOTIDE SEQUENCE [LARGE SCALE GENOMIC DNA]</scope>
    <source>
        <strain evidence="3 4">DSM 25966</strain>
    </source>
</reference>
<evidence type="ECO:0000256" key="2">
    <source>
        <dbReference type="ARBA" id="ARBA00023002"/>
    </source>
</evidence>
<comment type="caution">
    <text evidence="3">The sequence shown here is derived from an EMBL/GenBank/DDBJ whole genome shotgun (WGS) entry which is preliminary data.</text>
</comment>
<sequence>MAEERFAGKVVLVTGGAGAIGSAACRRFADEGASIAVVDRDPLRTASFVDALKAAGRNAVGITADIADEAEAERAVAEAVKALGRLDVVFNNAGIAGKVAPVHELSVADWDEIVRINLRGVFLVQRFALRAMIDARIRGAIINMASSMSGWDVLDGGAGYASTKHAILGLTKVAAFDMARYGIRVNAVCPGVIETTLGVPAADREAYRKGIERFANRIPLRRIGQPDDVAAVVAFLASDDARHVTGVGWLIDGGQTMQSWANAPDAEAYPLIR</sequence>
<keyword evidence="2" id="KW-0560">Oxidoreductase</keyword>
<name>A0A840ARL0_9HYPH</name>
<dbReference type="InterPro" id="IPR036291">
    <property type="entry name" value="NAD(P)-bd_dom_sf"/>
</dbReference>
<dbReference type="SUPFAM" id="SSF51735">
    <property type="entry name" value="NAD(P)-binding Rossmann-fold domains"/>
    <property type="match status" value="1"/>
</dbReference>
<dbReference type="GO" id="GO:0016491">
    <property type="term" value="F:oxidoreductase activity"/>
    <property type="evidence" value="ECO:0007669"/>
    <property type="project" value="UniProtKB-KW"/>
</dbReference>
<dbReference type="Gene3D" id="3.40.50.720">
    <property type="entry name" value="NAD(P)-binding Rossmann-like Domain"/>
    <property type="match status" value="1"/>
</dbReference>
<dbReference type="AlphaFoldDB" id="A0A840ARL0"/>
<dbReference type="PROSITE" id="PS51257">
    <property type="entry name" value="PROKAR_LIPOPROTEIN"/>
    <property type="match status" value="1"/>
</dbReference>
<comment type="similarity">
    <text evidence="1">Belongs to the short-chain dehydrogenases/reductases (SDR) family.</text>
</comment>
<evidence type="ECO:0000313" key="4">
    <source>
        <dbReference type="Proteomes" id="UP000553963"/>
    </source>
</evidence>
<dbReference type="CDD" id="cd05233">
    <property type="entry name" value="SDR_c"/>
    <property type="match status" value="1"/>
</dbReference>
<dbReference type="PANTHER" id="PTHR24321">
    <property type="entry name" value="DEHYDROGENASES, SHORT CHAIN"/>
    <property type="match status" value="1"/>
</dbReference>
<dbReference type="RefSeq" id="WP_183399940.1">
    <property type="nucleotide sequence ID" value="NZ_JACIDS010000004.1"/>
</dbReference>
<dbReference type="InterPro" id="IPR002347">
    <property type="entry name" value="SDR_fam"/>
</dbReference>
<evidence type="ECO:0000313" key="3">
    <source>
        <dbReference type="EMBL" id="MBB3932292.1"/>
    </source>
</evidence>
<dbReference type="Pfam" id="PF13561">
    <property type="entry name" value="adh_short_C2"/>
    <property type="match status" value="1"/>
</dbReference>
<dbReference type="PRINTS" id="PR00080">
    <property type="entry name" value="SDRFAMILY"/>
</dbReference>
<evidence type="ECO:0000256" key="1">
    <source>
        <dbReference type="ARBA" id="ARBA00006484"/>
    </source>
</evidence>
<gene>
    <name evidence="3" type="ORF">GGR25_003350</name>
</gene>
<dbReference type="InterPro" id="IPR020904">
    <property type="entry name" value="Sc_DH/Rdtase_CS"/>
</dbReference>
<dbReference type="EMBL" id="JACIDS010000004">
    <property type="protein sequence ID" value="MBB3932292.1"/>
    <property type="molecule type" value="Genomic_DNA"/>
</dbReference>
<dbReference type="PRINTS" id="PR00081">
    <property type="entry name" value="GDHRDH"/>
</dbReference>
<dbReference type="PANTHER" id="PTHR24321:SF8">
    <property type="entry name" value="ESTRADIOL 17-BETA-DEHYDROGENASE 8-RELATED"/>
    <property type="match status" value="1"/>
</dbReference>
<dbReference type="FunFam" id="3.40.50.720:FF:000084">
    <property type="entry name" value="Short-chain dehydrogenase reductase"/>
    <property type="match status" value="1"/>
</dbReference>
<dbReference type="Proteomes" id="UP000553963">
    <property type="component" value="Unassembled WGS sequence"/>
</dbReference>
<proteinExistence type="inferred from homology"/>